<name>A0A4Z2IAL4_9TELE</name>
<organism evidence="2 3">
    <name type="scientific">Liparis tanakae</name>
    <name type="common">Tanaka's snailfish</name>
    <dbReference type="NCBI Taxonomy" id="230148"/>
    <lineage>
        <taxon>Eukaryota</taxon>
        <taxon>Metazoa</taxon>
        <taxon>Chordata</taxon>
        <taxon>Craniata</taxon>
        <taxon>Vertebrata</taxon>
        <taxon>Euteleostomi</taxon>
        <taxon>Actinopterygii</taxon>
        <taxon>Neopterygii</taxon>
        <taxon>Teleostei</taxon>
        <taxon>Neoteleostei</taxon>
        <taxon>Acanthomorphata</taxon>
        <taxon>Eupercaria</taxon>
        <taxon>Perciformes</taxon>
        <taxon>Cottioidei</taxon>
        <taxon>Cottales</taxon>
        <taxon>Liparidae</taxon>
        <taxon>Liparis</taxon>
    </lineage>
</organism>
<sequence length="75" mass="8182">MQALLQLRDQRTERFSVSVAAGSMCFIPIGTTLTAKTERSRVEGGTTGDRRTERRGHPHSRGHGDTAYDMSSSAS</sequence>
<proteinExistence type="predicted"/>
<comment type="caution">
    <text evidence="2">The sequence shown here is derived from an EMBL/GenBank/DDBJ whole genome shotgun (WGS) entry which is preliminary data.</text>
</comment>
<keyword evidence="3" id="KW-1185">Reference proteome</keyword>
<reference evidence="2 3" key="1">
    <citation type="submission" date="2019-03" db="EMBL/GenBank/DDBJ databases">
        <title>First draft genome of Liparis tanakae, snailfish: a comprehensive survey of snailfish specific genes.</title>
        <authorList>
            <person name="Kim W."/>
            <person name="Song I."/>
            <person name="Jeong J.-H."/>
            <person name="Kim D."/>
            <person name="Kim S."/>
            <person name="Ryu S."/>
            <person name="Song J.Y."/>
            <person name="Lee S.K."/>
        </authorList>
    </citation>
    <scope>NUCLEOTIDE SEQUENCE [LARGE SCALE GENOMIC DNA]</scope>
    <source>
        <tissue evidence="2">Muscle</tissue>
    </source>
</reference>
<accession>A0A4Z2IAL4</accession>
<evidence type="ECO:0000313" key="3">
    <source>
        <dbReference type="Proteomes" id="UP000314294"/>
    </source>
</evidence>
<dbReference type="AlphaFoldDB" id="A0A4Z2IAL4"/>
<dbReference type="EMBL" id="SRLO01000109">
    <property type="protein sequence ID" value="TNN74920.1"/>
    <property type="molecule type" value="Genomic_DNA"/>
</dbReference>
<evidence type="ECO:0000256" key="1">
    <source>
        <dbReference type="SAM" id="MobiDB-lite"/>
    </source>
</evidence>
<evidence type="ECO:0000313" key="2">
    <source>
        <dbReference type="EMBL" id="TNN74920.1"/>
    </source>
</evidence>
<feature type="region of interest" description="Disordered" evidence="1">
    <location>
        <begin position="34"/>
        <end position="75"/>
    </location>
</feature>
<gene>
    <name evidence="2" type="ORF">EYF80_014838</name>
</gene>
<dbReference type="Proteomes" id="UP000314294">
    <property type="component" value="Unassembled WGS sequence"/>
</dbReference>
<protein>
    <submittedName>
        <fullName evidence="2">Uncharacterized protein</fullName>
    </submittedName>
</protein>
<feature type="compositionally biased region" description="Basic and acidic residues" evidence="1">
    <location>
        <begin position="36"/>
        <end position="52"/>
    </location>
</feature>